<comment type="caution">
    <text evidence="2">The sequence shown here is derived from an EMBL/GenBank/DDBJ whole genome shotgun (WGS) entry which is preliminary data.</text>
</comment>
<dbReference type="Pfam" id="PF07238">
    <property type="entry name" value="PilZ"/>
    <property type="match status" value="1"/>
</dbReference>
<gene>
    <name evidence="2" type="ORF">OOT00_06145</name>
</gene>
<dbReference type="SUPFAM" id="SSF141371">
    <property type="entry name" value="PilZ domain-like"/>
    <property type="match status" value="1"/>
</dbReference>
<keyword evidence="3" id="KW-1185">Reference proteome</keyword>
<accession>A0ABT3N7Y6</accession>
<name>A0ABT3N7Y6_9BACT</name>
<dbReference type="Proteomes" id="UP001209681">
    <property type="component" value="Unassembled WGS sequence"/>
</dbReference>
<protein>
    <submittedName>
        <fullName evidence="2">PilZ domain-containing protein</fullName>
    </submittedName>
</protein>
<reference evidence="2 3" key="1">
    <citation type="submission" date="2022-11" db="EMBL/GenBank/DDBJ databases">
        <title>Desulfobotulus tamanensis H1 sp. nov. - anaerobic, alkaliphilic, sulphate reducing bacterium isolated from terrestrial mud volcano.</title>
        <authorList>
            <person name="Frolova A."/>
            <person name="Merkel A.Y."/>
            <person name="Slobodkin A.I."/>
        </authorList>
    </citation>
    <scope>NUCLEOTIDE SEQUENCE [LARGE SCALE GENOMIC DNA]</scope>
    <source>
        <strain evidence="2 3">H1</strain>
    </source>
</reference>
<evidence type="ECO:0000313" key="3">
    <source>
        <dbReference type="Proteomes" id="UP001209681"/>
    </source>
</evidence>
<proteinExistence type="predicted"/>
<feature type="domain" description="PilZ" evidence="1">
    <location>
        <begin position="19"/>
        <end position="118"/>
    </location>
</feature>
<evidence type="ECO:0000259" key="1">
    <source>
        <dbReference type="Pfam" id="PF07238"/>
    </source>
</evidence>
<dbReference type="EMBL" id="JAPFPW010000005">
    <property type="protein sequence ID" value="MCW7753569.1"/>
    <property type="molecule type" value="Genomic_DNA"/>
</dbReference>
<evidence type="ECO:0000313" key="2">
    <source>
        <dbReference type="EMBL" id="MCW7753569.1"/>
    </source>
</evidence>
<dbReference type="RefSeq" id="WP_265424439.1">
    <property type="nucleotide sequence ID" value="NZ_JAPFPW010000005.1"/>
</dbReference>
<organism evidence="2 3">
    <name type="scientific">Desulfobotulus pelophilus</name>
    <dbReference type="NCBI Taxonomy" id="2823377"/>
    <lineage>
        <taxon>Bacteria</taxon>
        <taxon>Pseudomonadati</taxon>
        <taxon>Thermodesulfobacteriota</taxon>
        <taxon>Desulfobacteria</taxon>
        <taxon>Desulfobacterales</taxon>
        <taxon>Desulfobacteraceae</taxon>
        <taxon>Desulfobotulus</taxon>
    </lineage>
</organism>
<sequence>MFSKKKDKVFAWLDKILNDRRKNYRYTPAETVKVTVQVGKDVEQRPVRDLSAGGCSFHCPELKPGDRVTLVVMSDNPAVPMELVLTAEVLGRTLDGFCHCSFPDILDVDEETLHRFVLEAQRYGFRRKRMQNVRKLRGKGEKG</sequence>
<dbReference type="InterPro" id="IPR009875">
    <property type="entry name" value="PilZ_domain"/>
</dbReference>
<dbReference type="Gene3D" id="2.40.10.220">
    <property type="entry name" value="predicted glycosyltransferase like domains"/>
    <property type="match status" value="1"/>
</dbReference>